<dbReference type="InterPro" id="IPR018490">
    <property type="entry name" value="cNMP-bd_dom_sf"/>
</dbReference>
<feature type="domain" description="Histidine kinase" evidence="5">
    <location>
        <begin position="283"/>
        <end position="461"/>
    </location>
</feature>
<dbReference type="InterPro" id="IPR014710">
    <property type="entry name" value="RmlC-like_jellyroll"/>
</dbReference>
<dbReference type="InterPro" id="IPR003594">
    <property type="entry name" value="HATPase_dom"/>
</dbReference>
<evidence type="ECO:0000259" key="5">
    <source>
        <dbReference type="PROSITE" id="PS50109"/>
    </source>
</evidence>
<dbReference type="Proteomes" id="UP000193431">
    <property type="component" value="Chromosome"/>
</dbReference>
<dbReference type="InterPro" id="IPR004358">
    <property type="entry name" value="Sig_transdc_His_kin-like_C"/>
</dbReference>
<dbReference type="SMART" id="SM00100">
    <property type="entry name" value="cNMP"/>
    <property type="match status" value="1"/>
</dbReference>
<dbReference type="GO" id="GO:0000155">
    <property type="term" value="F:phosphorelay sensor kinase activity"/>
    <property type="evidence" value="ECO:0007669"/>
    <property type="project" value="InterPro"/>
</dbReference>
<keyword evidence="7" id="KW-1185">Reference proteome</keyword>
<dbReference type="Gene3D" id="1.10.287.130">
    <property type="match status" value="1"/>
</dbReference>
<dbReference type="InterPro" id="IPR000595">
    <property type="entry name" value="cNMP-bd_dom"/>
</dbReference>
<organism evidence="6 7">
    <name type="scientific">Nonlabens spongiae</name>
    <dbReference type="NCBI Taxonomy" id="331648"/>
    <lineage>
        <taxon>Bacteria</taxon>
        <taxon>Pseudomonadati</taxon>
        <taxon>Bacteroidota</taxon>
        <taxon>Flavobacteriia</taxon>
        <taxon>Flavobacteriales</taxon>
        <taxon>Flavobacteriaceae</taxon>
        <taxon>Nonlabens</taxon>
    </lineage>
</organism>
<dbReference type="SUPFAM" id="SSF51206">
    <property type="entry name" value="cAMP-binding domain-like"/>
    <property type="match status" value="1"/>
</dbReference>
<dbReference type="InterPro" id="IPR036890">
    <property type="entry name" value="HATPase_C_sf"/>
</dbReference>
<dbReference type="PANTHER" id="PTHR43065:SF48">
    <property type="entry name" value="HISTIDINE KINASE"/>
    <property type="match status" value="1"/>
</dbReference>
<sequence length="462" mass="52301">MNCSIEELHLIPELANVPKEQLDWLRSKGITSHLQVGDYLFEKGDKIDQMFIMISGRVELKMEQNGQYRHIAFMEPRSIGGLLPFSRMSQAIGVGVVVEKCKILAFAKAHFKELTKHYELTEALVHKMTSRVREFTKSNVQQEKMMALGKLSAGLAHELNNPSSAIRRSALELKKNLALYPDKFKKVLTMKLTLEQIDPVNELIFSRIENRPENNLSLMERTEKEDELADYLEAHGTEDGYELAEVLVDFCMDVETMVKVHKVIGNEDFVGVVNWITNVLTTEKLINEIEQSSERIETLVNSVKGYTHMDRSPEKSPADVHKGLDNTLVMLKHKLKKNQVKVEKDYCEDCPLVPLFVSEINQVWTNLIDNAIDAMKNGGVLTVTTRFDKSIYVTIRDTGHGIPQDVIDSIFDPFFTTKPIGEGTGMGLEVSQRIIDQHQGHIKVKSNNSGTSFEVCLPIEQA</sequence>
<dbReference type="STRING" id="331648.BST97_01175"/>
<protein>
    <recommendedName>
        <fullName evidence="2">histidine kinase</fullName>
        <ecNumber evidence="2">2.7.13.3</ecNumber>
    </recommendedName>
</protein>
<accession>A0A1W6MGJ8</accession>
<dbReference type="SMART" id="SM00387">
    <property type="entry name" value="HATPase_c"/>
    <property type="match status" value="1"/>
</dbReference>
<dbReference type="OrthoDB" id="9806995at2"/>
<dbReference type="PRINTS" id="PR00344">
    <property type="entry name" value="BCTRLSENSOR"/>
</dbReference>
<dbReference type="InterPro" id="IPR005467">
    <property type="entry name" value="His_kinase_dom"/>
</dbReference>
<evidence type="ECO:0000259" key="4">
    <source>
        <dbReference type="PROSITE" id="PS50042"/>
    </source>
</evidence>
<dbReference type="AlphaFoldDB" id="A0A1W6MGJ8"/>
<dbReference type="SUPFAM" id="SSF55874">
    <property type="entry name" value="ATPase domain of HSP90 chaperone/DNA topoisomerase II/histidine kinase"/>
    <property type="match status" value="1"/>
</dbReference>
<dbReference type="CDD" id="cd00082">
    <property type="entry name" value="HisKA"/>
    <property type="match status" value="1"/>
</dbReference>
<evidence type="ECO:0000256" key="1">
    <source>
        <dbReference type="ARBA" id="ARBA00000085"/>
    </source>
</evidence>
<keyword evidence="3" id="KW-0597">Phosphoprotein</keyword>
<dbReference type="CDD" id="cd00038">
    <property type="entry name" value="CAP_ED"/>
    <property type="match status" value="1"/>
</dbReference>
<name>A0A1W6MGJ8_9FLAO</name>
<dbReference type="EC" id="2.7.13.3" evidence="2"/>
<evidence type="ECO:0000256" key="2">
    <source>
        <dbReference type="ARBA" id="ARBA00012438"/>
    </source>
</evidence>
<proteinExistence type="predicted"/>
<feature type="domain" description="Cyclic nucleotide-binding" evidence="4">
    <location>
        <begin position="13"/>
        <end position="114"/>
    </location>
</feature>
<dbReference type="Gene3D" id="2.60.120.10">
    <property type="entry name" value="Jelly Rolls"/>
    <property type="match status" value="1"/>
</dbReference>
<dbReference type="RefSeq" id="WP_085765525.1">
    <property type="nucleotide sequence ID" value="NZ_CP019344.1"/>
</dbReference>
<dbReference type="Pfam" id="PF02518">
    <property type="entry name" value="HATPase_c"/>
    <property type="match status" value="1"/>
</dbReference>
<dbReference type="Gene3D" id="3.30.565.10">
    <property type="entry name" value="Histidine kinase-like ATPase, C-terminal domain"/>
    <property type="match status" value="1"/>
</dbReference>
<dbReference type="EMBL" id="CP019344">
    <property type="protein sequence ID" value="ARN76725.1"/>
    <property type="molecule type" value="Genomic_DNA"/>
</dbReference>
<evidence type="ECO:0000256" key="3">
    <source>
        <dbReference type="ARBA" id="ARBA00022553"/>
    </source>
</evidence>
<dbReference type="PANTHER" id="PTHR43065">
    <property type="entry name" value="SENSOR HISTIDINE KINASE"/>
    <property type="match status" value="1"/>
</dbReference>
<reference evidence="6 7" key="1">
    <citation type="submission" date="2016-11" db="EMBL/GenBank/DDBJ databases">
        <title>Trade-off between light-utilization and light-protection in marine flavobacteria.</title>
        <authorList>
            <person name="Kumagai Y."/>
        </authorList>
    </citation>
    <scope>NUCLEOTIDE SEQUENCE [LARGE SCALE GENOMIC DNA]</scope>
    <source>
        <strain evidence="6 7">JCM 13191</strain>
    </source>
</reference>
<gene>
    <name evidence="6" type="ORF">BST97_01175</name>
</gene>
<evidence type="ECO:0000313" key="7">
    <source>
        <dbReference type="Proteomes" id="UP000193431"/>
    </source>
</evidence>
<comment type="catalytic activity">
    <reaction evidence="1">
        <text>ATP + protein L-histidine = ADP + protein N-phospho-L-histidine.</text>
        <dbReference type="EC" id="2.7.13.3"/>
    </reaction>
</comment>
<dbReference type="PROSITE" id="PS50042">
    <property type="entry name" value="CNMP_BINDING_3"/>
    <property type="match status" value="1"/>
</dbReference>
<dbReference type="InterPro" id="IPR003661">
    <property type="entry name" value="HisK_dim/P_dom"/>
</dbReference>
<dbReference type="PROSITE" id="PS50109">
    <property type="entry name" value="HIS_KIN"/>
    <property type="match status" value="1"/>
</dbReference>
<dbReference type="Pfam" id="PF00027">
    <property type="entry name" value="cNMP_binding"/>
    <property type="match status" value="1"/>
</dbReference>
<evidence type="ECO:0000313" key="6">
    <source>
        <dbReference type="EMBL" id="ARN76725.1"/>
    </source>
</evidence>